<dbReference type="EMBL" id="KN847479">
    <property type="protein sequence ID" value="KIX02996.1"/>
    <property type="molecule type" value="Genomic_DNA"/>
</dbReference>
<evidence type="ECO:0000256" key="8">
    <source>
        <dbReference type="SAM" id="Phobius"/>
    </source>
</evidence>
<dbReference type="OrthoDB" id="10021397at2759"/>
<feature type="transmembrane region" description="Helical" evidence="8">
    <location>
        <begin position="154"/>
        <end position="176"/>
    </location>
</feature>
<feature type="compositionally biased region" description="Basic and acidic residues" evidence="7">
    <location>
        <begin position="22"/>
        <end position="37"/>
    </location>
</feature>
<sequence length="570" mass="61296">MSFQSTVPSQQPERPGADPLAEPEKKNLGDDRVKATDDPANEYNTDRQLKAEGRQIRGIRWLIVCVALYVSCILYGLDTTIAADVQGSVIERFGHAQQLAWVGAGFPLGSVCVILPFGTLYNTFNIKWVFFITMVLFEIGSALCGAAPTMNTLIVGRVVAGMGGSGIYLGTLNYFLAMTVSEERSLYMALIGSCWGVGAILGPVVGGAFATSSATWRWAFYINLVIFAVSAPAYVFCLPSIHPSRSVSVRERIISLDFVGFILGAGVWVTFLLALSMAGGQWEWNDGSTVATFVVFGVTLVAYVLQQRFALFTTKARRAFPVHLLRERTQVLLYIETAAGITTLYVAMFFIPVYFQFTNGDSALNAAVRLLPFVIVAISVNLASGYFLNAIKVYMLVYIISGIFLTVGGALLTVYLDPQTSTGTLYGLCVVTAVGSGLAMLTGYSIASLTTKPEYAGDALSMQNVSQLGGQVIALAIAGQIFQSTAKRNLRSVLSGQDFSEQDIESAVTGIQSKVLEQVHGTLREEVVLALVKAMQKVFVLIPVAGAVMLLAALCMKREKLLRVAAVGAA</sequence>
<evidence type="ECO:0000256" key="2">
    <source>
        <dbReference type="ARBA" id="ARBA00007520"/>
    </source>
</evidence>
<dbReference type="PANTHER" id="PTHR23501:SF12">
    <property type="entry name" value="MAJOR FACILITATOR SUPERFAMILY (MFS) PROFILE DOMAIN-CONTAINING PROTEIN-RELATED"/>
    <property type="match status" value="1"/>
</dbReference>
<accession>A0A0D2IIA4</accession>
<keyword evidence="5 8" id="KW-1133">Transmembrane helix</keyword>
<feature type="transmembrane region" description="Helical" evidence="8">
    <location>
        <begin position="538"/>
        <end position="556"/>
    </location>
</feature>
<dbReference type="InterPro" id="IPR036259">
    <property type="entry name" value="MFS_trans_sf"/>
</dbReference>
<feature type="region of interest" description="Disordered" evidence="7">
    <location>
        <begin position="1"/>
        <end position="46"/>
    </location>
</feature>
<dbReference type="GeneID" id="25294617"/>
<evidence type="ECO:0000313" key="11">
    <source>
        <dbReference type="Proteomes" id="UP000053617"/>
    </source>
</evidence>
<organism evidence="10 11">
    <name type="scientific">Rhinocladiella mackenziei CBS 650.93</name>
    <dbReference type="NCBI Taxonomy" id="1442369"/>
    <lineage>
        <taxon>Eukaryota</taxon>
        <taxon>Fungi</taxon>
        <taxon>Dikarya</taxon>
        <taxon>Ascomycota</taxon>
        <taxon>Pezizomycotina</taxon>
        <taxon>Eurotiomycetes</taxon>
        <taxon>Chaetothyriomycetidae</taxon>
        <taxon>Chaetothyriales</taxon>
        <taxon>Herpotrichiellaceae</taxon>
        <taxon>Rhinocladiella</taxon>
    </lineage>
</organism>
<evidence type="ECO:0000256" key="6">
    <source>
        <dbReference type="ARBA" id="ARBA00023136"/>
    </source>
</evidence>
<feature type="transmembrane region" description="Helical" evidence="8">
    <location>
        <begin position="395"/>
        <end position="413"/>
    </location>
</feature>
<dbReference type="HOGENOM" id="CLU_000960_22_1_1"/>
<feature type="transmembrane region" description="Helical" evidence="8">
    <location>
        <begin position="188"/>
        <end position="212"/>
    </location>
</feature>
<dbReference type="AlphaFoldDB" id="A0A0D2IIA4"/>
<feature type="transmembrane region" description="Helical" evidence="8">
    <location>
        <begin position="218"/>
        <end position="241"/>
    </location>
</feature>
<dbReference type="GO" id="GO:0005886">
    <property type="term" value="C:plasma membrane"/>
    <property type="evidence" value="ECO:0007669"/>
    <property type="project" value="TreeGrafter"/>
</dbReference>
<dbReference type="GO" id="GO:0022857">
    <property type="term" value="F:transmembrane transporter activity"/>
    <property type="evidence" value="ECO:0007669"/>
    <property type="project" value="InterPro"/>
</dbReference>
<evidence type="ECO:0000256" key="3">
    <source>
        <dbReference type="ARBA" id="ARBA00022448"/>
    </source>
</evidence>
<dbReference type="InterPro" id="IPR011701">
    <property type="entry name" value="MFS"/>
</dbReference>
<feature type="compositionally biased region" description="Polar residues" evidence="7">
    <location>
        <begin position="1"/>
        <end position="12"/>
    </location>
</feature>
<dbReference type="PROSITE" id="PS50850">
    <property type="entry name" value="MFS"/>
    <property type="match status" value="1"/>
</dbReference>
<dbReference type="InterPro" id="IPR020846">
    <property type="entry name" value="MFS_dom"/>
</dbReference>
<keyword evidence="11" id="KW-1185">Reference proteome</keyword>
<dbReference type="Proteomes" id="UP000053617">
    <property type="component" value="Unassembled WGS sequence"/>
</dbReference>
<evidence type="ECO:0000259" key="9">
    <source>
        <dbReference type="PROSITE" id="PS50850"/>
    </source>
</evidence>
<protein>
    <recommendedName>
        <fullName evidence="9">Major facilitator superfamily (MFS) profile domain-containing protein</fullName>
    </recommendedName>
</protein>
<dbReference type="RefSeq" id="XP_013270132.1">
    <property type="nucleotide sequence ID" value="XM_013414678.1"/>
</dbReference>
<feature type="transmembrane region" description="Helical" evidence="8">
    <location>
        <begin position="367"/>
        <end position="388"/>
    </location>
</feature>
<reference evidence="10 11" key="1">
    <citation type="submission" date="2015-01" db="EMBL/GenBank/DDBJ databases">
        <title>The Genome Sequence of Rhinocladiella mackenzie CBS 650.93.</title>
        <authorList>
            <consortium name="The Broad Institute Genomics Platform"/>
            <person name="Cuomo C."/>
            <person name="de Hoog S."/>
            <person name="Gorbushina A."/>
            <person name="Stielow B."/>
            <person name="Teixiera M."/>
            <person name="Abouelleil A."/>
            <person name="Chapman S.B."/>
            <person name="Priest M."/>
            <person name="Young S.K."/>
            <person name="Wortman J."/>
            <person name="Nusbaum C."/>
            <person name="Birren B."/>
        </authorList>
    </citation>
    <scope>NUCLEOTIDE SEQUENCE [LARGE SCALE GENOMIC DNA]</scope>
    <source>
        <strain evidence="10 11">CBS 650.93</strain>
    </source>
</reference>
<comment type="similarity">
    <text evidence="2">Belongs to the major facilitator superfamily. TCR/Tet family.</text>
</comment>
<feature type="domain" description="Major facilitator superfamily (MFS) profile" evidence="9">
    <location>
        <begin position="64"/>
        <end position="561"/>
    </location>
</feature>
<feature type="transmembrane region" description="Helical" evidence="8">
    <location>
        <begin position="58"/>
        <end position="77"/>
    </location>
</feature>
<feature type="transmembrane region" description="Helical" evidence="8">
    <location>
        <begin position="425"/>
        <end position="447"/>
    </location>
</feature>
<feature type="transmembrane region" description="Helical" evidence="8">
    <location>
        <begin position="290"/>
        <end position="311"/>
    </location>
</feature>
<feature type="transmembrane region" description="Helical" evidence="8">
    <location>
        <begin position="99"/>
        <end position="121"/>
    </location>
</feature>
<keyword evidence="3" id="KW-0813">Transport</keyword>
<dbReference type="PANTHER" id="PTHR23501">
    <property type="entry name" value="MAJOR FACILITATOR SUPERFAMILY"/>
    <property type="match status" value="1"/>
</dbReference>
<dbReference type="VEuPathDB" id="FungiDB:Z518_06546"/>
<feature type="transmembrane region" description="Helical" evidence="8">
    <location>
        <begin position="253"/>
        <end position="278"/>
    </location>
</feature>
<dbReference type="Gene3D" id="1.20.1250.20">
    <property type="entry name" value="MFS general substrate transporter like domains"/>
    <property type="match status" value="2"/>
</dbReference>
<name>A0A0D2IIA4_9EURO</name>
<feature type="transmembrane region" description="Helical" evidence="8">
    <location>
        <begin position="468"/>
        <end position="486"/>
    </location>
</feature>
<evidence type="ECO:0000256" key="4">
    <source>
        <dbReference type="ARBA" id="ARBA00022692"/>
    </source>
</evidence>
<gene>
    <name evidence="10" type="ORF">Z518_06546</name>
</gene>
<feature type="transmembrane region" description="Helical" evidence="8">
    <location>
        <begin position="331"/>
        <end position="355"/>
    </location>
</feature>
<dbReference type="Pfam" id="PF07690">
    <property type="entry name" value="MFS_1"/>
    <property type="match status" value="1"/>
</dbReference>
<feature type="transmembrane region" description="Helical" evidence="8">
    <location>
        <begin position="128"/>
        <end position="148"/>
    </location>
</feature>
<evidence type="ECO:0000313" key="10">
    <source>
        <dbReference type="EMBL" id="KIX02996.1"/>
    </source>
</evidence>
<evidence type="ECO:0000256" key="5">
    <source>
        <dbReference type="ARBA" id="ARBA00022989"/>
    </source>
</evidence>
<comment type="subcellular location">
    <subcellularLocation>
        <location evidence="1">Membrane</location>
        <topology evidence="1">Multi-pass membrane protein</topology>
    </subcellularLocation>
</comment>
<evidence type="ECO:0000256" key="1">
    <source>
        <dbReference type="ARBA" id="ARBA00004141"/>
    </source>
</evidence>
<evidence type="ECO:0000256" key="7">
    <source>
        <dbReference type="SAM" id="MobiDB-lite"/>
    </source>
</evidence>
<dbReference type="SUPFAM" id="SSF103473">
    <property type="entry name" value="MFS general substrate transporter"/>
    <property type="match status" value="1"/>
</dbReference>
<proteinExistence type="inferred from homology"/>
<keyword evidence="4 8" id="KW-0812">Transmembrane</keyword>
<keyword evidence="6 8" id="KW-0472">Membrane</keyword>